<feature type="region of interest" description="Disordered" evidence="1">
    <location>
        <begin position="1"/>
        <end position="56"/>
    </location>
</feature>
<name>A0A915K6T7_ROMCU</name>
<protein>
    <submittedName>
        <fullName evidence="3">Uncharacterized protein</fullName>
    </submittedName>
</protein>
<dbReference type="WBParaSite" id="nRc.2.0.1.t34048-RA">
    <property type="protein sequence ID" value="nRc.2.0.1.t34048-RA"/>
    <property type="gene ID" value="nRc.2.0.1.g34048"/>
</dbReference>
<organism evidence="2 3">
    <name type="scientific">Romanomermis culicivorax</name>
    <name type="common">Nematode worm</name>
    <dbReference type="NCBI Taxonomy" id="13658"/>
    <lineage>
        <taxon>Eukaryota</taxon>
        <taxon>Metazoa</taxon>
        <taxon>Ecdysozoa</taxon>
        <taxon>Nematoda</taxon>
        <taxon>Enoplea</taxon>
        <taxon>Dorylaimia</taxon>
        <taxon>Mermithida</taxon>
        <taxon>Mermithoidea</taxon>
        <taxon>Mermithidae</taxon>
        <taxon>Romanomermis</taxon>
    </lineage>
</organism>
<reference evidence="3" key="1">
    <citation type="submission" date="2022-11" db="UniProtKB">
        <authorList>
            <consortium name="WormBaseParasite"/>
        </authorList>
    </citation>
    <scope>IDENTIFICATION</scope>
</reference>
<sequence>MGPAHQSESHRSCHESHSRDDHHQKETQQPPTPSRDSCQHEPGSDAPQHCTQSKQTRQVHLTSFYKDAYKHCFPRSPPKLTDYISHLHCNAKIQRRMEALKNLPKVVFNAPLPPPPPMDVEPGTSSST</sequence>
<proteinExistence type="predicted"/>
<dbReference type="Proteomes" id="UP000887565">
    <property type="component" value="Unplaced"/>
</dbReference>
<evidence type="ECO:0000313" key="3">
    <source>
        <dbReference type="WBParaSite" id="nRc.2.0.1.t34048-RA"/>
    </source>
</evidence>
<accession>A0A915K6T7</accession>
<evidence type="ECO:0000313" key="2">
    <source>
        <dbReference type="Proteomes" id="UP000887565"/>
    </source>
</evidence>
<dbReference type="AlphaFoldDB" id="A0A915K6T7"/>
<feature type="region of interest" description="Disordered" evidence="1">
    <location>
        <begin position="109"/>
        <end position="128"/>
    </location>
</feature>
<keyword evidence="2" id="KW-1185">Reference proteome</keyword>
<evidence type="ECO:0000256" key="1">
    <source>
        <dbReference type="SAM" id="MobiDB-lite"/>
    </source>
</evidence>
<feature type="compositionally biased region" description="Basic and acidic residues" evidence="1">
    <location>
        <begin position="7"/>
        <end position="26"/>
    </location>
</feature>